<dbReference type="Proteomes" id="UP000737402">
    <property type="component" value="Unassembled WGS sequence"/>
</dbReference>
<name>A0ABS2NZB8_9BACI</name>
<dbReference type="RefSeq" id="WP_204415403.1">
    <property type="nucleotide sequence ID" value="NZ_JAFBED010000003.1"/>
</dbReference>
<sequence>MAITVPETIRSSATSGERILFRTLKDYLPDDYIVYYEPEIQGTWPDFVIIGPDLGLIDLEVKGYTRNTLYQLNKDEWTIRDSSGDLHSVKSPLKQARDYVFKIKDVLKKDKSLIQTEGKHQVILNFSYGSGVVTRQFQKQVLEDGIYSISNPNSMSTREEMNLDYGEFSE</sequence>
<feature type="domain" description="NERD" evidence="1">
    <location>
        <begin position="15"/>
        <end position="110"/>
    </location>
</feature>
<gene>
    <name evidence="2" type="ORF">JOC95_001903</name>
</gene>
<dbReference type="InterPro" id="IPR011528">
    <property type="entry name" value="NERD"/>
</dbReference>
<evidence type="ECO:0000259" key="1">
    <source>
        <dbReference type="Pfam" id="PF08378"/>
    </source>
</evidence>
<proteinExistence type="predicted"/>
<accession>A0ABS2NZB8</accession>
<comment type="caution">
    <text evidence="2">The sequence shown here is derived from an EMBL/GenBank/DDBJ whole genome shotgun (WGS) entry which is preliminary data.</text>
</comment>
<evidence type="ECO:0000313" key="3">
    <source>
        <dbReference type="Proteomes" id="UP000737402"/>
    </source>
</evidence>
<reference evidence="2 3" key="1">
    <citation type="submission" date="2021-01" db="EMBL/GenBank/DDBJ databases">
        <title>Genomic Encyclopedia of Type Strains, Phase IV (KMG-IV): sequencing the most valuable type-strain genomes for metagenomic binning, comparative biology and taxonomic classification.</title>
        <authorList>
            <person name="Goeker M."/>
        </authorList>
    </citation>
    <scope>NUCLEOTIDE SEQUENCE [LARGE SCALE GENOMIC DNA]</scope>
    <source>
        <strain evidence="2 3">DSM 25879</strain>
    </source>
</reference>
<dbReference type="EMBL" id="JAFBED010000003">
    <property type="protein sequence ID" value="MBM7620051.1"/>
    <property type="molecule type" value="Genomic_DNA"/>
</dbReference>
<dbReference type="Pfam" id="PF08378">
    <property type="entry name" value="NERD"/>
    <property type="match status" value="1"/>
</dbReference>
<protein>
    <recommendedName>
        <fullName evidence="1">NERD domain-containing protein</fullName>
    </recommendedName>
</protein>
<organism evidence="2 3">
    <name type="scientific">Sutcliffiella tianshenii</name>
    <dbReference type="NCBI Taxonomy" id="1463404"/>
    <lineage>
        <taxon>Bacteria</taxon>
        <taxon>Bacillati</taxon>
        <taxon>Bacillota</taxon>
        <taxon>Bacilli</taxon>
        <taxon>Bacillales</taxon>
        <taxon>Bacillaceae</taxon>
        <taxon>Sutcliffiella</taxon>
    </lineage>
</organism>
<evidence type="ECO:0000313" key="2">
    <source>
        <dbReference type="EMBL" id="MBM7620051.1"/>
    </source>
</evidence>
<keyword evidence="3" id="KW-1185">Reference proteome</keyword>